<dbReference type="EMBL" id="CP144696">
    <property type="protein sequence ID" value="WVZ11663.1"/>
    <property type="molecule type" value="Genomic_DNA"/>
</dbReference>
<feature type="compositionally biased region" description="Low complexity" evidence="1">
    <location>
        <begin position="144"/>
        <end position="155"/>
    </location>
</feature>
<feature type="compositionally biased region" description="Low complexity" evidence="1">
    <location>
        <begin position="113"/>
        <end position="125"/>
    </location>
</feature>
<protein>
    <submittedName>
        <fullName evidence="2">Uncharacterized protein</fullName>
    </submittedName>
</protein>
<evidence type="ECO:0000313" key="3">
    <source>
        <dbReference type="Proteomes" id="UP001374535"/>
    </source>
</evidence>
<dbReference type="Proteomes" id="UP001374535">
    <property type="component" value="Chromosome 5"/>
</dbReference>
<gene>
    <name evidence="2" type="ORF">V8G54_016193</name>
</gene>
<reference evidence="2 3" key="1">
    <citation type="journal article" date="2023" name="Life. Sci Alliance">
        <title>Evolutionary insights into 3D genome organization and epigenetic landscape of Vigna mungo.</title>
        <authorList>
            <person name="Junaid A."/>
            <person name="Singh B."/>
            <person name="Bhatia S."/>
        </authorList>
    </citation>
    <scope>NUCLEOTIDE SEQUENCE [LARGE SCALE GENOMIC DNA]</scope>
    <source>
        <strain evidence="2">Urdbean</strain>
    </source>
</reference>
<feature type="compositionally biased region" description="Basic and acidic residues" evidence="1">
    <location>
        <begin position="134"/>
        <end position="143"/>
    </location>
</feature>
<evidence type="ECO:0000256" key="1">
    <source>
        <dbReference type="SAM" id="MobiDB-lite"/>
    </source>
</evidence>
<sequence length="180" mass="19672">MNGIGGHNLSGHCFIASKLVNSLPISVLDENLNPLKKQAIDKESQTFLKEQVTVCNLLASSEIEPGLLQVALLAPNYEKQKRDNTAQVSSIQNSHRYERPGSTSSSRSHHESSGNSSTYSSNISSKVVDPYIDGEQHPGESRPRNNSQRNNSRHGSYGKLKLHAIGPEIGQKIVDKSLRG</sequence>
<dbReference type="AlphaFoldDB" id="A0AAQ3NNK3"/>
<keyword evidence="3" id="KW-1185">Reference proteome</keyword>
<proteinExistence type="predicted"/>
<evidence type="ECO:0000313" key="2">
    <source>
        <dbReference type="EMBL" id="WVZ11663.1"/>
    </source>
</evidence>
<organism evidence="2 3">
    <name type="scientific">Vigna mungo</name>
    <name type="common">Black gram</name>
    <name type="synonym">Phaseolus mungo</name>
    <dbReference type="NCBI Taxonomy" id="3915"/>
    <lineage>
        <taxon>Eukaryota</taxon>
        <taxon>Viridiplantae</taxon>
        <taxon>Streptophyta</taxon>
        <taxon>Embryophyta</taxon>
        <taxon>Tracheophyta</taxon>
        <taxon>Spermatophyta</taxon>
        <taxon>Magnoliopsida</taxon>
        <taxon>eudicotyledons</taxon>
        <taxon>Gunneridae</taxon>
        <taxon>Pentapetalae</taxon>
        <taxon>rosids</taxon>
        <taxon>fabids</taxon>
        <taxon>Fabales</taxon>
        <taxon>Fabaceae</taxon>
        <taxon>Papilionoideae</taxon>
        <taxon>50 kb inversion clade</taxon>
        <taxon>NPAAA clade</taxon>
        <taxon>indigoferoid/millettioid clade</taxon>
        <taxon>Phaseoleae</taxon>
        <taxon>Vigna</taxon>
    </lineage>
</organism>
<name>A0AAQ3NNK3_VIGMU</name>
<feature type="region of interest" description="Disordered" evidence="1">
    <location>
        <begin position="80"/>
        <end position="180"/>
    </location>
</feature>
<feature type="compositionally biased region" description="Polar residues" evidence="1">
    <location>
        <begin position="85"/>
        <end position="94"/>
    </location>
</feature>
<accession>A0AAQ3NNK3</accession>